<gene>
    <name evidence="1" type="ORF">LCGC14_1101930</name>
</gene>
<reference evidence="1" key="1">
    <citation type="journal article" date="2015" name="Nature">
        <title>Complex archaea that bridge the gap between prokaryotes and eukaryotes.</title>
        <authorList>
            <person name="Spang A."/>
            <person name="Saw J.H."/>
            <person name="Jorgensen S.L."/>
            <person name="Zaremba-Niedzwiedzka K."/>
            <person name="Martijn J."/>
            <person name="Lind A.E."/>
            <person name="van Eijk R."/>
            <person name="Schleper C."/>
            <person name="Guy L."/>
            <person name="Ettema T.J."/>
        </authorList>
    </citation>
    <scope>NUCLEOTIDE SEQUENCE</scope>
</reference>
<dbReference type="SUPFAM" id="SSF46689">
    <property type="entry name" value="Homeodomain-like"/>
    <property type="match status" value="1"/>
</dbReference>
<evidence type="ECO:0000313" key="1">
    <source>
        <dbReference type="EMBL" id="KKN04006.1"/>
    </source>
</evidence>
<evidence type="ECO:0008006" key="2">
    <source>
        <dbReference type="Google" id="ProtNLM"/>
    </source>
</evidence>
<dbReference type="EMBL" id="LAZR01004971">
    <property type="protein sequence ID" value="KKN04006.1"/>
    <property type="molecule type" value="Genomic_DNA"/>
</dbReference>
<accession>A0A0F9PSH2</accession>
<name>A0A0F9PSH2_9ZZZZ</name>
<sequence>MNNYAHLREKAAKLRQNGYSINDICKRLNKGKGTVWYWIKDVEMLKTNVFLDRKKRKNKKAAIAAARAVKKKFKDIHKAAEKMAIEEWKNNLKDNFEFQQFIMLYWCEGCKKTKHYLSVSNSDPQLIKFALKWLRNINYHNKKIEANIQLHVDQNEENVKTFWRQETDINEIKVQRKSNSGKMSGRNWNSKYGVLSLRLSDAYLKTKIDKWIELLGIKLTGNL</sequence>
<organism evidence="1">
    <name type="scientific">marine sediment metagenome</name>
    <dbReference type="NCBI Taxonomy" id="412755"/>
    <lineage>
        <taxon>unclassified sequences</taxon>
        <taxon>metagenomes</taxon>
        <taxon>ecological metagenomes</taxon>
    </lineage>
</organism>
<dbReference type="AlphaFoldDB" id="A0A0F9PSH2"/>
<dbReference type="Gene3D" id="1.10.10.60">
    <property type="entry name" value="Homeodomain-like"/>
    <property type="match status" value="1"/>
</dbReference>
<protein>
    <recommendedName>
        <fullName evidence="2">Resolvase HTH domain-containing protein</fullName>
    </recommendedName>
</protein>
<dbReference type="InterPro" id="IPR009057">
    <property type="entry name" value="Homeodomain-like_sf"/>
</dbReference>
<comment type="caution">
    <text evidence="1">The sequence shown here is derived from an EMBL/GenBank/DDBJ whole genome shotgun (WGS) entry which is preliminary data.</text>
</comment>
<proteinExistence type="predicted"/>